<dbReference type="AlphaFoldDB" id="G0N517"/>
<accession>G0N517</accession>
<protein>
    <recommendedName>
        <fullName evidence="1">DUF7869 domain-containing protein</fullName>
    </recommendedName>
</protein>
<feature type="domain" description="DUF7869" evidence="1">
    <location>
        <begin position="147"/>
        <end position="286"/>
    </location>
</feature>
<proteinExistence type="predicted"/>
<dbReference type="STRING" id="135651.G0N517"/>
<dbReference type="Proteomes" id="UP000008068">
    <property type="component" value="Unassembled WGS sequence"/>
</dbReference>
<gene>
    <name evidence="2" type="ORF">CAEBREN_13805</name>
</gene>
<evidence type="ECO:0000313" key="3">
    <source>
        <dbReference type="Proteomes" id="UP000008068"/>
    </source>
</evidence>
<keyword evidence="3" id="KW-1185">Reference proteome</keyword>
<sequence length="418" mass="46547">MADLSDAFRTHLCLMNSFTDPTLGKYKNRGWYQKSVDLLAESLKVVSKHVQIDSLNEVLVSPALSTHKQRTIIQALCSQSREDAFDVSVMMVDGMSNRHTKLPQFIDQPKFVNDALRLTYSLTTVQVATMNGPNSFANYDYPSLQTVFSHNSSYVLSLILSGLSKIEAIPSVFVLVLDSAANNKSNVLLGGLGVILSKIYIIYPSTGHTHLSVDGHFGNLSQSIRGVNLYDPDDFITFLDSSPTVAGVDRTPTVFDFAPIQEKMMKIGNLSSNSQYCLSKGQKGEISWSVAPSLHSSILYGAEKDDIALPLFQEDFQPSLFSAKIQKPNVEAINKKIDQLIHHTGNLLTKDQRDHYRKAAITYGKQSFRQVISDLNQKRRKTIAFDSLFDDNGEDPHITVLNYLEKHGYPTGRIPKPP</sequence>
<dbReference type="OMA" id="ECATHNT"/>
<dbReference type="InParanoid" id="G0N517"/>
<dbReference type="eggNOG" id="ENOG502SD5R">
    <property type="taxonomic scope" value="Eukaryota"/>
</dbReference>
<name>G0N517_CAEBE</name>
<evidence type="ECO:0000259" key="1">
    <source>
        <dbReference type="Pfam" id="PF25273"/>
    </source>
</evidence>
<reference evidence="3" key="1">
    <citation type="submission" date="2011-07" db="EMBL/GenBank/DDBJ databases">
        <authorList>
            <consortium name="Caenorhabditis brenneri Sequencing and Analysis Consortium"/>
            <person name="Wilson R.K."/>
        </authorList>
    </citation>
    <scope>NUCLEOTIDE SEQUENCE [LARGE SCALE GENOMIC DNA]</scope>
    <source>
        <strain evidence="3">PB2801</strain>
    </source>
</reference>
<dbReference type="InterPro" id="IPR057191">
    <property type="entry name" value="DUF7869"/>
</dbReference>
<dbReference type="Pfam" id="PF25273">
    <property type="entry name" value="DUF7869"/>
    <property type="match status" value="1"/>
</dbReference>
<dbReference type="OrthoDB" id="5863637at2759"/>
<organism evidence="3">
    <name type="scientific">Caenorhabditis brenneri</name>
    <name type="common">Nematode worm</name>
    <dbReference type="NCBI Taxonomy" id="135651"/>
    <lineage>
        <taxon>Eukaryota</taxon>
        <taxon>Metazoa</taxon>
        <taxon>Ecdysozoa</taxon>
        <taxon>Nematoda</taxon>
        <taxon>Chromadorea</taxon>
        <taxon>Rhabditida</taxon>
        <taxon>Rhabditina</taxon>
        <taxon>Rhabditomorpha</taxon>
        <taxon>Rhabditoidea</taxon>
        <taxon>Rhabditidae</taxon>
        <taxon>Peloderinae</taxon>
        <taxon>Caenorhabditis</taxon>
    </lineage>
</organism>
<evidence type="ECO:0000313" key="2">
    <source>
        <dbReference type="EMBL" id="EGT52976.1"/>
    </source>
</evidence>
<dbReference type="HOGENOM" id="CLU_036846_0_0_1"/>
<dbReference type="EMBL" id="GL379839">
    <property type="protein sequence ID" value="EGT52976.1"/>
    <property type="molecule type" value="Genomic_DNA"/>
</dbReference>